<dbReference type="KEGG" id="thes:FHQ07_10535"/>
<name>A0A5B7ZTL3_9GAMM</name>
<evidence type="ECO:0000313" key="6">
    <source>
        <dbReference type="EMBL" id="QDA58534.1"/>
    </source>
</evidence>
<dbReference type="GO" id="GO:0017004">
    <property type="term" value="P:cytochrome complex assembly"/>
    <property type="evidence" value="ECO:0007669"/>
    <property type="project" value="UniProtKB-KW"/>
</dbReference>
<evidence type="ECO:0000256" key="2">
    <source>
        <dbReference type="ARBA" id="ARBA00022748"/>
    </source>
</evidence>
<comment type="subcellular location">
    <subcellularLocation>
        <location evidence="1">Cell envelope</location>
    </subcellularLocation>
</comment>
<keyword evidence="2" id="KW-0201">Cytochrome c-type biogenesis</keyword>
<evidence type="ECO:0000256" key="3">
    <source>
        <dbReference type="ARBA" id="ARBA00023157"/>
    </source>
</evidence>
<dbReference type="Proteomes" id="UP000308149">
    <property type="component" value="Chromosome"/>
</dbReference>
<dbReference type="PROSITE" id="PS51352">
    <property type="entry name" value="THIOREDOXIN_2"/>
    <property type="match status" value="1"/>
</dbReference>
<dbReference type="Gene3D" id="3.40.30.10">
    <property type="entry name" value="Glutaredoxin"/>
    <property type="match status" value="1"/>
</dbReference>
<dbReference type="OrthoDB" id="9796554at2"/>
<dbReference type="SUPFAM" id="SSF52833">
    <property type="entry name" value="Thioredoxin-like"/>
    <property type="match status" value="1"/>
</dbReference>
<dbReference type="Pfam" id="PF08534">
    <property type="entry name" value="Redoxin"/>
    <property type="match status" value="1"/>
</dbReference>
<keyword evidence="7" id="KW-1185">Reference proteome</keyword>
<dbReference type="GO" id="GO:0015036">
    <property type="term" value="F:disulfide oxidoreductase activity"/>
    <property type="evidence" value="ECO:0007669"/>
    <property type="project" value="UniProtKB-ARBA"/>
</dbReference>
<evidence type="ECO:0000256" key="4">
    <source>
        <dbReference type="ARBA" id="ARBA00023284"/>
    </source>
</evidence>
<dbReference type="CDD" id="cd02966">
    <property type="entry name" value="TlpA_like_family"/>
    <property type="match status" value="1"/>
</dbReference>
<dbReference type="PANTHER" id="PTHR42852">
    <property type="entry name" value="THIOL:DISULFIDE INTERCHANGE PROTEIN DSBE"/>
    <property type="match status" value="1"/>
</dbReference>
<reference evidence="6 7" key="1">
    <citation type="submission" date="2019-06" db="EMBL/GenBank/DDBJ databases">
        <title>Thermomonas aquatica sp. nov., isolated from an industrial wastewater treatment plant.</title>
        <authorList>
            <person name="Jeon J.H."/>
            <person name="Park D.-S."/>
        </authorList>
    </citation>
    <scope>NUCLEOTIDE SEQUENCE [LARGE SCALE GENOMIC DNA]</scope>
    <source>
        <strain evidence="6 7">SY21</strain>
    </source>
</reference>
<proteinExistence type="predicted"/>
<dbReference type="InterPro" id="IPR050553">
    <property type="entry name" value="Thioredoxin_ResA/DsbE_sf"/>
</dbReference>
<feature type="domain" description="Thioredoxin" evidence="5">
    <location>
        <begin position="20"/>
        <end position="160"/>
    </location>
</feature>
<evidence type="ECO:0000256" key="1">
    <source>
        <dbReference type="ARBA" id="ARBA00004196"/>
    </source>
</evidence>
<sequence>MLGAVLQTRAPAPPHGVIVAERGDIVPAMRLLTVDGAATGIPKAWAGRTTLVNLWASWCAPCLKEMPELEAFAREQGANGTQVVGIALDDAASAQAMLQRLRIAYPNLVDAPGPADAGVRLGNPAGVLPYTVLVSAEGRVLKTRIGPFESRQDIADWTQH</sequence>
<dbReference type="GO" id="GO:0030313">
    <property type="term" value="C:cell envelope"/>
    <property type="evidence" value="ECO:0007669"/>
    <property type="project" value="UniProtKB-SubCell"/>
</dbReference>
<accession>A0A5B7ZTL3</accession>
<dbReference type="InterPro" id="IPR036249">
    <property type="entry name" value="Thioredoxin-like_sf"/>
</dbReference>
<gene>
    <name evidence="6" type="ORF">FHQ07_10535</name>
</gene>
<protein>
    <submittedName>
        <fullName evidence="6">TlpA family protein disulfide reductase</fullName>
    </submittedName>
</protein>
<dbReference type="InterPro" id="IPR017937">
    <property type="entry name" value="Thioredoxin_CS"/>
</dbReference>
<keyword evidence="4" id="KW-0676">Redox-active center</keyword>
<organism evidence="6 7">
    <name type="scientific">Thermomonas aquatica</name>
    <dbReference type="NCBI Taxonomy" id="2202149"/>
    <lineage>
        <taxon>Bacteria</taxon>
        <taxon>Pseudomonadati</taxon>
        <taxon>Pseudomonadota</taxon>
        <taxon>Gammaproteobacteria</taxon>
        <taxon>Lysobacterales</taxon>
        <taxon>Lysobacteraceae</taxon>
        <taxon>Thermomonas</taxon>
    </lineage>
</organism>
<dbReference type="InterPro" id="IPR013740">
    <property type="entry name" value="Redoxin"/>
</dbReference>
<evidence type="ECO:0000313" key="7">
    <source>
        <dbReference type="Proteomes" id="UP000308149"/>
    </source>
</evidence>
<dbReference type="PANTHER" id="PTHR42852:SF6">
    <property type="entry name" value="THIOL:DISULFIDE INTERCHANGE PROTEIN DSBE"/>
    <property type="match status" value="1"/>
</dbReference>
<keyword evidence="3" id="KW-1015">Disulfide bond</keyword>
<dbReference type="EMBL" id="CP040871">
    <property type="protein sequence ID" value="QDA58534.1"/>
    <property type="molecule type" value="Genomic_DNA"/>
</dbReference>
<dbReference type="AlphaFoldDB" id="A0A5B7ZTL3"/>
<evidence type="ECO:0000259" key="5">
    <source>
        <dbReference type="PROSITE" id="PS51352"/>
    </source>
</evidence>
<dbReference type="PROSITE" id="PS00194">
    <property type="entry name" value="THIOREDOXIN_1"/>
    <property type="match status" value="1"/>
</dbReference>
<dbReference type="InterPro" id="IPR013766">
    <property type="entry name" value="Thioredoxin_domain"/>
</dbReference>